<feature type="signal peptide" evidence="9">
    <location>
        <begin position="1"/>
        <end position="30"/>
    </location>
</feature>
<feature type="domain" description="Leucine-rich repeat-containing N-terminal plant-type" evidence="10">
    <location>
        <begin position="37"/>
        <end position="74"/>
    </location>
</feature>
<dbReference type="Pfam" id="PF00560">
    <property type="entry name" value="LRR_1"/>
    <property type="match status" value="4"/>
</dbReference>
<keyword evidence="4 9" id="KW-0732">Signal</keyword>
<evidence type="ECO:0000256" key="7">
    <source>
        <dbReference type="ARBA" id="ARBA00023136"/>
    </source>
</evidence>
<dbReference type="InterPro" id="IPR053211">
    <property type="entry name" value="DNA_repair-toleration"/>
</dbReference>
<evidence type="ECO:0000313" key="11">
    <source>
        <dbReference type="EMBL" id="KAI3949601.1"/>
    </source>
</evidence>
<evidence type="ECO:0000313" key="12">
    <source>
        <dbReference type="Proteomes" id="UP001202328"/>
    </source>
</evidence>
<dbReference type="InterPro" id="IPR032675">
    <property type="entry name" value="LRR_dom_sf"/>
</dbReference>
<evidence type="ECO:0000256" key="9">
    <source>
        <dbReference type="SAM" id="SignalP"/>
    </source>
</evidence>
<keyword evidence="5" id="KW-0677">Repeat</keyword>
<dbReference type="EMBL" id="JAJJMB010003050">
    <property type="protein sequence ID" value="KAI3949601.1"/>
    <property type="molecule type" value="Genomic_DNA"/>
</dbReference>
<evidence type="ECO:0000259" key="10">
    <source>
        <dbReference type="Pfam" id="PF08263"/>
    </source>
</evidence>
<keyword evidence="8" id="KW-0325">Glycoprotein</keyword>
<evidence type="ECO:0000256" key="8">
    <source>
        <dbReference type="ARBA" id="ARBA00023180"/>
    </source>
</evidence>
<feature type="chain" id="PRO_5041945883" description="Leucine-rich repeat-containing N-terminal plant-type domain-containing protein" evidence="9">
    <location>
        <begin position="31"/>
        <end position="348"/>
    </location>
</feature>
<dbReference type="FunFam" id="3.80.10.10:FF:000129">
    <property type="entry name" value="Leucine-rich repeat receptor-like kinase"/>
    <property type="match status" value="1"/>
</dbReference>
<evidence type="ECO:0000256" key="6">
    <source>
        <dbReference type="ARBA" id="ARBA00022989"/>
    </source>
</evidence>
<dbReference type="PANTHER" id="PTHR48060">
    <property type="entry name" value="DNA DAMAGE-REPAIR/TOLERATION PROTEIN DRT100"/>
    <property type="match status" value="1"/>
</dbReference>
<dbReference type="Pfam" id="PF08263">
    <property type="entry name" value="LRRNT_2"/>
    <property type="match status" value="1"/>
</dbReference>
<keyword evidence="2" id="KW-0433">Leucine-rich repeat</keyword>
<dbReference type="AlphaFoldDB" id="A0AAD4XS92"/>
<dbReference type="Proteomes" id="UP001202328">
    <property type="component" value="Unassembled WGS sequence"/>
</dbReference>
<evidence type="ECO:0000256" key="3">
    <source>
        <dbReference type="ARBA" id="ARBA00022692"/>
    </source>
</evidence>
<evidence type="ECO:0000256" key="4">
    <source>
        <dbReference type="ARBA" id="ARBA00022729"/>
    </source>
</evidence>
<name>A0AAD4XS92_9MAGN</name>
<dbReference type="GO" id="GO:0016020">
    <property type="term" value="C:membrane"/>
    <property type="evidence" value="ECO:0007669"/>
    <property type="project" value="UniProtKB-SubCell"/>
</dbReference>
<evidence type="ECO:0000256" key="2">
    <source>
        <dbReference type="ARBA" id="ARBA00022614"/>
    </source>
</evidence>
<reference evidence="11" key="1">
    <citation type="submission" date="2022-04" db="EMBL/GenBank/DDBJ databases">
        <title>A functionally conserved STORR gene fusion in Papaver species that diverged 16.8 million years ago.</title>
        <authorList>
            <person name="Catania T."/>
        </authorList>
    </citation>
    <scope>NUCLEOTIDE SEQUENCE</scope>
    <source>
        <strain evidence="11">S-188037</strain>
    </source>
</reference>
<gene>
    <name evidence="11" type="ORF">MKW98_020923</name>
</gene>
<keyword evidence="6" id="KW-1133">Transmembrane helix</keyword>
<accession>A0AAD4XS92</accession>
<proteinExistence type="predicted"/>
<sequence>MKIQHSFSLYYSLLLLFLATTAILISPSHGALGKCNPSDYKALMNIKKSLNNPYELTSWKPNTDCCEWYEVKCDRKTNRITELSLVRSSSVGGLSGQIPSSSGSLPYLESIVFRNYKNITGSIPLSITKLKHLSSLDLSYLSLSGPVPNFLNQLTALTYLGLSFNQFTGSIPPNLSELKNLVAMDLSMNRLTGSIPETFGSFPGPTTLHLYLSHNQLSGRIPKSLGALDGSIDLSWNRFVGDASMLFNPYHGSAYYIDLSRNQFEFDLTKVKFPMSLIWLDLSHNKIFGRIPDEIKGLVGLQTFNVSYNNLCGKIPYGGKMQSFHNTAYFHNKRLCGPPLMGCKNLNA</sequence>
<keyword evidence="7" id="KW-0472">Membrane</keyword>
<protein>
    <recommendedName>
        <fullName evidence="10">Leucine-rich repeat-containing N-terminal plant-type domain-containing protein</fullName>
    </recommendedName>
</protein>
<dbReference type="SUPFAM" id="SSF52058">
    <property type="entry name" value="L domain-like"/>
    <property type="match status" value="1"/>
</dbReference>
<keyword evidence="12" id="KW-1185">Reference proteome</keyword>
<organism evidence="11 12">
    <name type="scientific">Papaver atlanticum</name>
    <dbReference type="NCBI Taxonomy" id="357466"/>
    <lineage>
        <taxon>Eukaryota</taxon>
        <taxon>Viridiplantae</taxon>
        <taxon>Streptophyta</taxon>
        <taxon>Embryophyta</taxon>
        <taxon>Tracheophyta</taxon>
        <taxon>Spermatophyta</taxon>
        <taxon>Magnoliopsida</taxon>
        <taxon>Ranunculales</taxon>
        <taxon>Papaveraceae</taxon>
        <taxon>Papaveroideae</taxon>
        <taxon>Papaver</taxon>
    </lineage>
</organism>
<comment type="subcellular location">
    <subcellularLocation>
        <location evidence="1">Membrane</location>
        <topology evidence="1">Single-pass membrane protein</topology>
    </subcellularLocation>
</comment>
<dbReference type="Gene3D" id="3.80.10.10">
    <property type="entry name" value="Ribonuclease Inhibitor"/>
    <property type="match status" value="1"/>
</dbReference>
<keyword evidence="3" id="KW-0812">Transmembrane</keyword>
<dbReference type="InterPro" id="IPR001611">
    <property type="entry name" value="Leu-rich_rpt"/>
</dbReference>
<dbReference type="PANTHER" id="PTHR48060:SF21">
    <property type="entry name" value="L DOMAIN-LIKE PROTEIN"/>
    <property type="match status" value="1"/>
</dbReference>
<evidence type="ECO:0000256" key="1">
    <source>
        <dbReference type="ARBA" id="ARBA00004167"/>
    </source>
</evidence>
<evidence type="ECO:0000256" key="5">
    <source>
        <dbReference type="ARBA" id="ARBA00022737"/>
    </source>
</evidence>
<comment type="caution">
    <text evidence="11">The sequence shown here is derived from an EMBL/GenBank/DDBJ whole genome shotgun (WGS) entry which is preliminary data.</text>
</comment>
<dbReference type="FunFam" id="3.80.10.10:FF:000041">
    <property type="entry name" value="LRR receptor-like serine/threonine-protein kinase ERECTA"/>
    <property type="match status" value="1"/>
</dbReference>
<dbReference type="InterPro" id="IPR013210">
    <property type="entry name" value="LRR_N_plant-typ"/>
</dbReference>